<sequence>MVGPVLGPIPRCRRSPSEPLLTVRERTGPTVDVRPIRHQTSACCVISTVGAAMEIGLLWRESLLGIVQWNPHFSRPSTCKHGAFITFETPRALSSLNWSRRVALASSKNRASASAIPTPSPSPPNLVIPKRKVRISIPRNTSPTIEQQQRHEIQSRLDSTINPNPSHSSNPIFLASSDSSDSEIGAPLISVIGMMFCHPLSTIGLLPPAQTLFLLGFILGPWTWLLGGWIMTPDGQFHTVDREGDVVDPSPFAKNRSVTSVATTRSVREGLGSTVVGNNSTLELLDSQRIRGPNASRESLTSQKYPRSRRIRSRSSKVLLKLSGLFPLWSDSPCEWVWKCRIAALCSAAVILAAFIVACYAANHGHF</sequence>
<proteinExistence type="predicted"/>
<dbReference type="OrthoDB" id="3251367at2759"/>
<feature type="transmembrane region" description="Helical" evidence="1">
    <location>
        <begin position="212"/>
        <end position="232"/>
    </location>
</feature>
<feature type="transmembrane region" description="Helical" evidence="1">
    <location>
        <begin position="342"/>
        <end position="362"/>
    </location>
</feature>
<keyword evidence="1" id="KW-0812">Transmembrane</keyword>
<organism evidence="2 3">
    <name type="scientific">Hydnum rufescens UP504</name>
    <dbReference type="NCBI Taxonomy" id="1448309"/>
    <lineage>
        <taxon>Eukaryota</taxon>
        <taxon>Fungi</taxon>
        <taxon>Dikarya</taxon>
        <taxon>Basidiomycota</taxon>
        <taxon>Agaricomycotina</taxon>
        <taxon>Agaricomycetes</taxon>
        <taxon>Cantharellales</taxon>
        <taxon>Hydnaceae</taxon>
        <taxon>Hydnum</taxon>
    </lineage>
</organism>
<accession>A0A9P6DYI3</accession>
<reference evidence="2" key="1">
    <citation type="journal article" date="2020" name="Nat. Commun.">
        <title>Large-scale genome sequencing of mycorrhizal fungi provides insights into the early evolution of symbiotic traits.</title>
        <authorList>
            <person name="Miyauchi S."/>
            <person name="Kiss E."/>
            <person name="Kuo A."/>
            <person name="Drula E."/>
            <person name="Kohler A."/>
            <person name="Sanchez-Garcia M."/>
            <person name="Morin E."/>
            <person name="Andreopoulos B."/>
            <person name="Barry K.W."/>
            <person name="Bonito G."/>
            <person name="Buee M."/>
            <person name="Carver A."/>
            <person name="Chen C."/>
            <person name="Cichocki N."/>
            <person name="Clum A."/>
            <person name="Culley D."/>
            <person name="Crous P.W."/>
            <person name="Fauchery L."/>
            <person name="Girlanda M."/>
            <person name="Hayes R.D."/>
            <person name="Keri Z."/>
            <person name="LaButti K."/>
            <person name="Lipzen A."/>
            <person name="Lombard V."/>
            <person name="Magnuson J."/>
            <person name="Maillard F."/>
            <person name="Murat C."/>
            <person name="Nolan M."/>
            <person name="Ohm R.A."/>
            <person name="Pangilinan J."/>
            <person name="Pereira M.F."/>
            <person name="Perotto S."/>
            <person name="Peter M."/>
            <person name="Pfister S."/>
            <person name="Riley R."/>
            <person name="Sitrit Y."/>
            <person name="Stielow J.B."/>
            <person name="Szollosi G."/>
            <person name="Zifcakova L."/>
            <person name="Stursova M."/>
            <person name="Spatafora J.W."/>
            <person name="Tedersoo L."/>
            <person name="Vaario L.M."/>
            <person name="Yamada A."/>
            <person name="Yan M."/>
            <person name="Wang P."/>
            <person name="Xu J."/>
            <person name="Bruns T."/>
            <person name="Baldrian P."/>
            <person name="Vilgalys R."/>
            <person name="Dunand C."/>
            <person name="Henrissat B."/>
            <person name="Grigoriev I.V."/>
            <person name="Hibbett D."/>
            <person name="Nagy L.G."/>
            <person name="Martin F.M."/>
        </authorList>
    </citation>
    <scope>NUCLEOTIDE SEQUENCE</scope>
    <source>
        <strain evidence="2">UP504</strain>
    </source>
</reference>
<evidence type="ECO:0000313" key="2">
    <source>
        <dbReference type="EMBL" id="KAF9515994.1"/>
    </source>
</evidence>
<dbReference type="EMBL" id="MU128944">
    <property type="protein sequence ID" value="KAF9515994.1"/>
    <property type="molecule type" value="Genomic_DNA"/>
</dbReference>
<comment type="caution">
    <text evidence="2">The sequence shown here is derived from an EMBL/GenBank/DDBJ whole genome shotgun (WGS) entry which is preliminary data.</text>
</comment>
<keyword evidence="3" id="KW-1185">Reference proteome</keyword>
<name>A0A9P6DYI3_9AGAM</name>
<evidence type="ECO:0000256" key="1">
    <source>
        <dbReference type="SAM" id="Phobius"/>
    </source>
</evidence>
<evidence type="ECO:0000313" key="3">
    <source>
        <dbReference type="Proteomes" id="UP000886523"/>
    </source>
</evidence>
<dbReference type="Proteomes" id="UP000886523">
    <property type="component" value="Unassembled WGS sequence"/>
</dbReference>
<keyword evidence="1" id="KW-1133">Transmembrane helix</keyword>
<keyword evidence="1" id="KW-0472">Membrane</keyword>
<gene>
    <name evidence="2" type="ORF">BS47DRAFT_710606</name>
</gene>
<dbReference type="AlphaFoldDB" id="A0A9P6DYI3"/>
<protein>
    <recommendedName>
        <fullName evidence="4">Transmembrane protein</fullName>
    </recommendedName>
</protein>
<evidence type="ECO:0008006" key="4">
    <source>
        <dbReference type="Google" id="ProtNLM"/>
    </source>
</evidence>